<organism evidence="4 5">
    <name type="scientific">Mytilus galloprovincialis</name>
    <name type="common">Mediterranean mussel</name>
    <dbReference type="NCBI Taxonomy" id="29158"/>
    <lineage>
        <taxon>Eukaryota</taxon>
        <taxon>Metazoa</taxon>
        <taxon>Spiralia</taxon>
        <taxon>Lophotrochozoa</taxon>
        <taxon>Mollusca</taxon>
        <taxon>Bivalvia</taxon>
        <taxon>Autobranchia</taxon>
        <taxon>Pteriomorphia</taxon>
        <taxon>Mytilida</taxon>
        <taxon>Mytiloidea</taxon>
        <taxon>Mytilidae</taxon>
        <taxon>Mytilinae</taxon>
        <taxon>Mytilus</taxon>
    </lineage>
</organism>
<reference evidence="4" key="1">
    <citation type="submission" date="2018-11" db="EMBL/GenBank/DDBJ databases">
        <authorList>
            <person name="Alioto T."/>
            <person name="Alioto T."/>
        </authorList>
    </citation>
    <scope>NUCLEOTIDE SEQUENCE</scope>
</reference>
<feature type="compositionally biased region" description="Acidic residues" evidence="3">
    <location>
        <begin position="1"/>
        <end position="16"/>
    </location>
</feature>
<evidence type="ECO:0000313" key="4">
    <source>
        <dbReference type="EMBL" id="VDI07645.1"/>
    </source>
</evidence>
<dbReference type="EMBL" id="UYJE01002077">
    <property type="protein sequence ID" value="VDI07645.1"/>
    <property type="molecule type" value="Genomic_DNA"/>
</dbReference>
<feature type="coiled-coil region" evidence="2">
    <location>
        <begin position="247"/>
        <end position="330"/>
    </location>
</feature>
<feature type="region of interest" description="Disordered" evidence="3">
    <location>
        <begin position="1"/>
        <end position="39"/>
    </location>
</feature>
<keyword evidence="1 2" id="KW-0175">Coiled coil</keyword>
<sequence length="1284" mass="149860">MSSPEPTEDSQDETEEEPQKYTQPLTALPPRVVQQEESQVEVSASPAFQCLDELFQDGKLTGTRLAHLKAKYTDLHETLKKTRDNESNLLKQAKEVQVELERQRIELEKADNLPDKTSNSEVVNIRREILKSVNAKDEILDREYQLNYKFETLTEEKKILEKEFARLPKQGETEKKIKELQAACDEIKKEIMQRQMENKSLKEDLEGNNRQIVIDKKDFEKLVDEMEKFKGDLVQVNSVPNQLMKEKDKLQRQFNEIDKRQKTLDTEHETLKDSLKFFAKKKEDLTDEKFELETEVEKGKSLVDQKNTEVNMILKEIEAAKNEQATLEGDKGTIEMGLRHIMLEKKNQHEAHARRTREKDRDLKTLKKAELQVKVAEENLLHTRSVNEKTKSQVESLPKDDGSISKKKADLAKEVEMVKVSLAKHNKVTTDKHIALETSAAQEQALLYEQSDLRIEVVELNRLAAIKADEREQKARDFMRAEIRFHKAEEDLQTKDLQIADHRKKEKEMETKLKEFAKLYDVIKNERNKCVNLIQTSTQKAAEMKEKIKMLQNEIEILRHTVNDKDKILQNQRLKHMTNIVKRDSLLNELSKQKAVYMEMKVQQDQQKMDMSKLNMMINQGEEESTRLRDMYSKELKKRNDRGLKLIQIEEEVATFYEKVNIEDQLIRNGNVELQTREEEIRFLNMQMSEDKRSIELLRKMVPQKRALEQEREILQMQLEQCQERMVELFKELEDPKNVDRVRYLEGKDPTPTELHEKIEGLEMRLAEKEEHLLEKDLIFEQVTRLAERVKKKAESGKEDTLELAKKVNDLQAKIKETTRKMMAMVSELSMNQANALKLQQNLKEKEAELEQCYIRMEKGEPPNDDYERAWLRMLRDGEIRQRDKEEIRLQEDEEEQYKIAGGVTTTAEPRPNAYIPDDDSELPIPRPYGKHAPFKPSEPGSTMRHLCHETDPDSCVLEQIITAVSWDRLLQLYPGTDYYSCIMGEIITAVSWYRLLQLYPGTDNYSCILGQIITVVSWDRLLQLYPGTDYYICILGQIITVVSWDRLLQLFTGTDYYSCILEQLITIINWDILLQLYPGTYYYRCILGQIITVLSWDRLLQLYPGTDYIRILGQIITVVSWDRLLQLCPGTDYYSCSLGQIITVVSWDRLLQLYPGTDYYSCNMGQIITVVSWLYPGTDYYICNLGQINTVVFWDRLLQLFTGTDSDSCILGQILTVVSSNRLLQLYPGTDYYSCSLGQIITCILGQIITVIHWDRLLQLYPGNSCILGQIITVVSLDRLLHM</sequence>
<evidence type="ECO:0000256" key="2">
    <source>
        <dbReference type="SAM" id="Coils"/>
    </source>
</evidence>
<dbReference type="PANTHER" id="PTHR32083:SF34">
    <property type="entry name" value="COILED-COIL DOMAIN-CONTAINING PROTEIN 146"/>
    <property type="match status" value="1"/>
</dbReference>
<dbReference type="PANTHER" id="PTHR32083">
    <property type="entry name" value="CILIA AND FLAGELLA-ASSOCIATED PROTEIN 58-RELATED"/>
    <property type="match status" value="1"/>
</dbReference>
<dbReference type="OrthoDB" id="10262929at2759"/>
<evidence type="ECO:0000313" key="5">
    <source>
        <dbReference type="Proteomes" id="UP000596742"/>
    </source>
</evidence>
<feature type="coiled-coil region" evidence="2">
    <location>
        <begin position="705"/>
        <end position="732"/>
    </location>
</feature>
<keyword evidence="5" id="KW-1185">Reference proteome</keyword>
<protein>
    <submittedName>
        <fullName evidence="4">Uncharacterized protein</fullName>
    </submittedName>
</protein>
<gene>
    <name evidence="4" type="ORF">MGAL_10B073562</name>
</gene>
<feature type="coiled-coil region" evidence="2">
    <location>
        <begin position="801"/>
        <end position="896"/>
    </location>
</feature>
<feature type="coiled-coil region" evidence="2">
    <location>
        <begin position="534"/>
        <end position="561"/>
    </location>
</feature>
<dbReference type="GO" id="GO:0005856">
    <property type="term" value="C:cytoskeleton"/>
    <property type="evidence" value="ECO:0007669"/>
    <property type="project" value="TreeGrafter"/>
</dbReference>
<feature type="coiled-coil region" evidence="2">
    <location>
        <begin position="170"/>
        <end position="204"/>
    </location>
</feature>
<accession>A0A8B6CQ38</accession>
<comment type="caution">
    <text evidence="4">The sequence shown here is derived from an EMBL/GenBank/DDBJ whole genome shotgun (WGS) entry which is preliminary data.</text>
</comment>
<proteinExistence type="predicted"/>
<dbReference type="Gene3D" id="1.10.287.1490">
    <property type="match status" value="1"/>
</dbReference>
<feature type="coiled-coil region" evidence="2">
    <location>
        <begin position="65"/>
        <end position="113"/>
    </location>
</feature>
<evidence type="ECO:0000256" key="1">
    <source>
        <dbReference type="ARBA" id="ARBA00023054"/>
    </source>
</evidence>
<dbReference type="Proteomes" id="UP000596742">
    <property type="component" value="Unassembled WGS sequence"/>
</dbReference>
<name>A0A8B6CQ38_MYTGA</name>
<evidence type="ECO:0000256" key="3">
    <source>
        <dbReference type="SAM" id="MobiDB-lite"/>
    </source>
</evidence>